<reference evidence="2 3" key="1">
    <citation type="submission" date="2019-01" db="EMBL/GenBank/DDBJ databases">
        <title>Altererythrobacter rhizovicinus sp. nov., isolated from the rhizosphere soil of Haloxylon ammodendron.</title>
        <authorList>
            <person name="Li H.-P."/>
            <person name="Gou J.-Y."/>
            <person name="Yao D."/>
            <person name="Han Q.-Q."/>
            <person name="Shao K.-Z."/>
            <person name="Zhao Q."/>
            <person name="Zhang J.-L."/>
        </authorList>
    </citation>
    <scope>NUCLEOTIDE SEQUENCE [LARGE SCALE GENOMIC DNA]</scope>
    <source>
        <strain evidence="2 3">AY-3R</strain>
    </source>
</reference>
<dbReference type="PANTHER" id="PTHR32305:SF15">
    <property type="entry name" value="PROTEIN RHSA-RELATED"/>
    <property type="match status" value="1"/>
</dbReference>
<gene>
    <name evidence="2" type="ORF">ETX26_08090</name>
</gene>
<dbReference type="PANTHER" id="PTHR32305">
    <property type="match status" value="1"/>
</dbReference>
<dbReference type="OrthoDB" id="6057489at2"/>
<dbReference type="PRINTS" id="PR00394">
    <property type="entry name" value="RHSPROTEIN"/>
</dbReference>
<proteinExistence type="predicted"/>
<comment type="caution">
    <text evidence="2">The sequence shown here is derived from an EMBL/GenBank/DDBJ whole genome shotgun (WGS) entry which is preliminary data.</text>
</comment>
<dbReference type="EMBL" id="SDPV01000002">
    <property type="protein sequence ID" value="RXZ64991.1"/>
    <property type="molecule type" value="Genomic_DNA"/>
</dbReference>
<dbReference type="Gene3D" id="2.180.10.10">
    <property type="entry name" value="RHS repeat-associated core"/>
    <property type="match status" value="1"/>
</dbReference>
<evidence type="ECO:0000256" key="1">
    <source>
        <dbReference type="SAM" id="MobiDB-lite"/>
    </source>
</evidence>
<evidence type="ECO:0000313" key="2">
    <source>
        <dbReference type="EMBL" id="RXZ64991.1"/>
    </source>
</evidence>
<protein>
    <submittedName>
        <fullName evidence="2">RHS repeat-associated core domain-containing protein</fullName>
    </submittedName>
</protein>
<name>A0A4Q2KP36_9SPHN</name>
<organism evidence="2 3">
    <name type="scientific">Pelagerythrobacter rhizovicinus</name>
    <dbReference type="NCBI Taxonomy" id="2268576"/>
    <lineage>
        <taxon>Bacteria</taxon>
        <taxon>Pseudomonadati</taxon>
        <taxon>Pseudomonadota</taxon>
        <taxon>Alphaproteobacteria</taxon>
        <taxon>Sphingomonadales</taxon>
        <taxon>Erythrobacteraceae</taxon>
        <taxon>Pelagerythrobacter</taxon>
    </lineage>
</organism>
<dbReference type="InterPro" id="IPR022385">
    <property type="entry name" value="Rhs_assc_core"/>
</dbReference>
<keyword evidence="3" id="KW-1185">Reference proteome</keyword>
<dbReference type="NCBIfam" id="TIGR03696">
    <property type="entry name" value="Rhs_assc_core"/>
    <property type="match status" value="1"/>
</dbReference>
<dbReference type="AlphaFoldDB" id="A0A4Q2KP36"/>
<dbReference type="Proteomes" id="UP000293623">
    <property type="component" value="Unassembled WGS sequence"/>
</dbReference>
<dbReference type="InterPro" id="IPR050708">
    <property type="entry name" value="T6SS_VgrG/RHS"/>
</dbReference>
<accession>A0A4Q2KP36</accession>
<sequence>MAEFSGTHALLRRYVHGPDAGADDPLIWYEGSTVAASGRRYLHSDARGSIVAVTNYQGTSLATNTYDEYGIPSASNQGAFQYTGQASLDELGMYYYKARIYSPTLGRFLQTDPIGYEDQVNLYTYVGNDPVNRVDFSGKQSAPGTMSIATMCGGNANCAQVAHAENFENGITVATAIAVIFDALNGPTPDVGAAAVAARAARVERMAQNAANGARREREVAAALQRENPGARVQSQSTLRDSSGRIVRDPKTGEARRVDHAVIRGDRAQTVETTSPTAPKVRQLAKEQRIRDAGGTHVKDRETGKLCAVSAVSAIRRCN</sequence>
<evidence type="ECO:0000313" key="3">
    <source>
        <dbReference type="Proteomes" id="UP000293623"/>
    </source>
</evidence>
<feature type="region of interest" description="Disordered" evidence="1">
    <location>
        <begin position="223"/>
        <end position="247"/>
    </location>
</feature>